<sequence>MTSQVAEGALHGRGGGPLLILEGTAHFRCSPRAWRWTVQSVQQRIGSVEQDLNQHTDGMPQQVQRISQRMQDVVAAAQQTANRS</sequence>
<dbReference type="Proteomes" id="UP000215043">
    <property type="component" value="Chromosome"/>
</dbReference>
<dbReference type="AlphaFoldDB" id="A0A099D9H1"/>
<reference evidence="1 4" key="2">
    <citation type="submission" date="2017-08" db="EMBL/GenBank/DDBJ databases">
        <title>The complete genome sequence of moderately halophilic actinomycete Actinopolyspora erythraea YIM 90600, the producer of novel erythromycin, novel actinopolysporins A-C and tubercidin.</title>
        <authorList>
            <person name="Yin M."/>
            <person name="Tang S."/>
        </authorList>
    </citation>
    <scope>NUCLEOTIDE SEQUENCE [LARGE SCALE GENOMIC DNA]</scope>
    <source>
        <strain evidence="1 4">YIM 90600</strain>
    </source>
</reference>
<reference evidence="2 3" key="1">
    <citation type="journal article" date="2014" name="PLoS ONE">
        <title>Identification and Characterization of a New Erythromycin Biosynthetic Gene Cluster in Actinopolyspora erythraea YIM90600, a Novel Erythronolide-Producing Halophilic Actinomycete Isolated from Salt Field.</title>
        <authorList>
            <person name="Chen D."/>
            <person name="Feng J."/>
            <person name="Huang L."/>
            <person name="Zhang Q."/>
            <person name="Wu J."/>
            <person name="Zhu X."/>
            <person name="Duan Y."/>
            <person name="Xu Z."/>
        </authorList>
    </citation>
    <scope>NUCLEOTIDE SEQUENCE [LARGE SCALE GENOMIC DNA]</scope>
    <source>
        <strain evidence="2 3">YIM90600</strain>
    </source>
</reference>
<evidence type="ECO:0000313" key="2">
    <source>
        <dbReference type="EMBL" id="KGI82516.1"/>
    </source>
</evidence>
<organism evidence="1 4">
    <name type="scientific">Actinopolyspora erythraea</name>
    <dbReference type="NCBI Taxonomy" id="414996"/>
    <lineage>
        <taxon>Bacteria</taxon>
        <taxon>Bacillati</taxon>
        <taxon>Actinomycetota</taxon>
        <taxon>Actinomycetes</taxon>
        <taxon>Actinopolysporales</taxon>
        <taxon>Actinopolysporaceae</taxon>
        <taxon>Actinopolyspora</taxon>
    </lineage>
</organism>
<gene>
    <name evidence="1" type="ORF">CDG81_19685</name>
    <name evidence="2" type="ORF">IL38_05205</name>
</gene>
<dbReference type="KEGG" id="aey:CDG81_19685"/>
<proteinExistence type="predicted"/>
<dbReference type="HOGENOM" id="CLU_2520122_0_0_11"/>
<keyword evidence="3" id="KW-1185">Reference proteome</keyword>
<name>A0A099D9H1_9ACTN</name>
<dbReference type="EMBL" id="CP022752">
    <property type="protein sequence ID" value="ASU80114.1"/>
    <property type="molecule type" value="Genomic_DNA"/>
</dbReference>
<dbReference type="Proteomes" id="UP000029737">
    <property type="component" value="Unassembled WGS sequence"/>
</dbReference>
<accession>A0A099D9H1</accession>
<dbReference type="EMBL" id="JPMV01000011">
    <property type="protein sequence ID" value="KGI82516.1"/>
    <property type="molecule type" value="Genomic_DNA"/>
</dbReference>
<evidence type="ECO:0000313" key="4">
    <source>
        <dbReference type="Proteomes" id="UP000215043"/>
    </source>
</evidence>
<protein>
    <submittedName>
        <fullName evidence="1">Uncharacterized protein</fullName>
    </submittedName>
</protein>
<evidence type="ECO:0000313" key="3">
    <source>
        <dbReference type="Proteomes" id="UP000029737"/>
    </source>
</evidence>
<evidence type="ECO:0000313" key="1">
    <source>
        <dbReference type="EMBL" id="ASU80114.1"/>
    </source>
</evidence>